<evidence type="ECO:0000256" key="3">
    <source>
        <dbReference type="ARBA" id="ARBA00022490"/>
    </source>
</evidence>
<evidence type="ECO:0000256" key="1">
    <source>
        <dbReference type="ARBA" id="ARBA00004496"/>
    </source>
</evidence>
<dbReference type="InterPro" id="IPR051451">
    <property type="entry name" value="PhoH2-like"/>
</dbReference>
<comment type="subcellular location">
    <subcellularLocation>
        <location evidence="1">Cytoplasm</location>
    </subcellularLocation>
</comment>
<accession>A0ABT1SRV6</accession>
<keyword evidence="9" id="KW-1185">Reference proteome</keyword>
<comment type="similarity">
    <text evidence="2">Belongs to the PhoH family.</text>
</comment>
<organism evidence="8 9">
    <name type="scientific">Megasphaera massiliensis</name>
    <dbReference type="NCBI Taxonomy" id="1232428"/>
    <lineage>
        <taxon>Bacteria</taxon>
        <taxon>Bacillati</taxon>
        <taxon>Bacillota</taxon>
        <taxon>Negativicutes</taxon>
        <taxon>Veillonellales</taxon>
        <taxon>Veillonellaceae</taxon>
        <taxon>Megasphaera</taxon>
    </lineage>
</organism>
<dbReference type="Pfam" id="PF02562">
    <property type="entry name" value="PhoH"/>
    <property type="match status" value="1"/>
</dbReference>
<evidence type="ECO:0000313" key="9">
    <source>
        <dbReference type="Proteomes" id="UP001206692"/>
    </source>
</evidence>
<dbReference type="EMBL" id="JANGEW010000009">
    <property type="protein sequence ID" value="MCQ5342596.1"/>
    <property type="molecule type" value="Genomic_DNA"/>
</dbReference>
<comment type="caution">
    <text evidence="8">The sequence shown here is derived from an EMBL/GenBank/DDBJ whole genome shotgun (WGS) entry which is preliminary data.</text>
</comment>
<evidence type="ECO:0000256" key="5">
    <source>
        <dbReference type="ARBA" id="ARBA00022840"/>
    </source>
</evidence>
<name>A0ABT1SRV6_9FIRM</name>
<feature type="domain" description="PhoH-like protein" evidence="7">
    <location>
        <begin position="91"/>
        <end position="294"/>
    </location>
</feature>
<dbReference type="RefSeq" id="WP_062411586.1">
    <property type="nucleotide sequence ID" value="NZ_RPVU01000091.1"/>
</dbReference>
<keyword evidence="3" id="KW-0963">Cytoplasm</keyword>
<dbReference type="Gene3D" id="3.40.50.300">
    <property type="entry name" value="P-loop containing nucleotide triphosphate hydrolases"/>
    <property type="match status" value="1"/>
</dbReference>
<evidence type="ECO:0000256" key="6">
    <source>
        <dbReference type="ARBA" id="ARBA00039970"/>
    </source>
</evidence>
<dbReference type="InterPro" id="IPR027417">
    <property type="entry name" value="P-loop_NTPase"/>
</dbReference>
<sequence length="300" mass="34127">MKDEFLKTLQREFPDCRIAVRGDTAMIVGSDTDVEQVLDVFGALRYLFRENTYLTTQHVRYSAGLIKAGRGEELRSLYEDTVGISARHRLIKPKTLGQKQYVDSIRKNLVTFGIGPAGTGKTYLAVALAAFYLKNREVERIILTRPAVEAGEKLGFLPGDLQEKIDPYLRPLYDALADMFGYDQFQKLIERNIIEVAPLAYMRGRTLEESFIILDEAQNTTREQMKMFLTRMGNHSRVVVNGDATQIDLVDRRMSGLTEAEKILAGVKGVGMVHFSDEDVVRHDMVGRIIRAYENYYKDK</sequence>
<keyword evidence="5" id="KW-0067">ATP-binding</keyword>
<dbReference type="Proteomes" id="UP001206692">
    <property type="component" value="Unassembled WGS sequence"/>
</dbReference>
<proteinExistence type="inferred from homology"/>
<dbReference type="PANTHER" id="PTHR30473">
    <property type="entry name" value="PROTEIN PHOH"/>
    <property type="match status" value="1"/>
</dbReference>
<evidence type="ECO:0000256" key="4">
    <source>
        <dbReference type="ARBA" id="ARBA00022741"/>
    </source>
</evidence>
<dbReference type="InterPro" id="IPR003714">
    <property type="entry name" value="PhoH"/>
</dbReference>
<dbReference type="PANTHER" id="PTHR30473:SF1">
    <property type="entry name" value="PHOH-LIKE PROTEIN"/>
    <property type="match status" value="1"/>
</dbReference>
<gene>
    <name evidence="8" type="ORF">NE675_06060</name>
</gene>
<reference evidence="8 9" key="1">
    <citation type="submission" date="2022-06" db="EMBL/GenBank/DDBJ databases">
        <title>Isolation of gut microbiota from human fecal samples.</title>
        <authorList>
            <person name="Pamer E.G."/>
            <person name="Barat B."/>
            <person name="Waligurski E."/>
            <person name="Medina S."/>
            <person name="Paddock L."/>
            <person name="Mostad J."/>
        </authorList>
    </citation>
    <scope>NUCLEOTIDE SEQUENCE [LARGE SCALE GENOMIC DNA]</scope>
    <source>
        <strain evidence="8 9">DFI.1.1</strain>
    </source>
</reference>
<evidence type="ECO:0000256" key="2">
    <source>
        <dbReference type="ARBA" id="ARBA00010393"/>
    </source>
</evidence>
<keyword evidence="4" id="KW-0547">Nucleotide-binding</keyword>
<evidence type="ECO:0000313" key="8">
    <source>
        <dbReference type="EMBL" id="MCQ5342596.1"/>
    </source>
</evidence>
<protein>
    <recommendedName>
        <fullName evidence="6">PhoH-like protein</fullName>
    </recommendedName>
</protein>
<dbReference type="SUPFAM" id="SSF52540">
    <property type="entry name" value="P-loop containing nucleoside triphosphate hydrolases"/>
    <property type="match status" value="1"/>
</dbReference>
<evidence type="ECO:0000259" key="7">
    <source>
        <dbReference type="Pfam" id="PF02562"/>
    </source>
</evidence>